<organism evidence="1 2">
    <name type="scientific">Mucilaginibacter panaciglaebae</name>
    <dbReference type="NCBI Taxonomy" id="502331"/>
    <lineage>
        <taxon>Bacteria</taxon>
        <taxon>Pseudomonadati</taxon>
        <taxon>Bacteroidota</taxon>
        <taxon>Sphingobacteriia</taxon>
        <taxon>Sphingobacteriales</taxon>
        <taxon>Sphingobacteriaceae</taxon>
        <taxon>Mucilaginibacter</taxon>
    </lineage>
</organism>
<name>A0ABP7WVZ3_9SPHI</name>
<dbReference type="PANTHER" id="PTHR36966">
    <property type="entry name" value="REP-ASSOCIATED TYROSINE TRANSPOSASE"/>
    <property type="match status" value="1"/>
</dbReference>
<sequence>MQLNDLGKCVENEWLKTPALRPDMNLELQEYVVMPNHFHGIIYIDENSYNHQDRRDAMHCVLDNHNSKDLMHRIFDAKNQFGSQSKNLASIIRGFKSAVTMYARKHDIPFNWQTRFHDHIISSNKEYQCIAEYITENPVKWQEDKFYNR</sequence>
<comment type="caution">
    <text evidence="1">The sequence shown here is derived from an EMBL/GenBank/DDBJ whole genome shotgun (WGS) entry which is preliminary data.</text>
</comment>
<proteinExistence type="predicted"/>
<dbReference type="SUPFAM" id="SSF143422">
    <property type="entry name" value="Transposase IS200-like"/>
    <property type="match status" value="1"/>
</dbReference>
<dbReference type="PANTHER" id="PTHR36966:SF1">
    <property type="entry name" value="REP-ASSOCIATED TYROSINE TRANSPOSASE"/>
    <property type="match status" value="1"/>
</dbReference>
<accession>A0ABP7WVZ3</accession>
<protein>
    <recommendedName>
        <fullName evidence="3">REP element-mobilizing transposase RayT</fullName>
    </recommendedName>
</protein>
<dbReference type="RefSeq" id="WP_345103567.1">
    <property type="nucleotide sequence ID" value="NZ_BAABCV010000006.1"/>
</dbReference>
<reference evidence="2" key="1">
    <citation type="journal article" date="2019" name="Int. J. Syst. Evol. Microbiol.">
        <title>The Global Catalogue of Microorganisms (GCM) 10K type strain sequencing project: providing services to taxonomists for standard genome sequencing and annotation.</title>
        <authorList>
            <consortium name="The Broad Institute Genomics Platform"/>
            <consortium name="The Broad Institute Genome Sequencing Center for Infectious Disease"/>
            <person name="Wu L."/>
            <person name="Ma J."/>
        </authorList>
    </citation>
    <scope>NUCLEOTIDE SEQUENCE [LARGE SCALE GENOMIC DNA]</scope>
    <source>
        <strain evidence="2">JCM 17085</strain>
    </source>
</reference>
<dbReference type="InterPro" id="IPR052715">
    <property type="entry name" value="RAYT_transposase"/>
</dbReference>
<dbReference type="Gene3D" id="3.30.70.1290">
    <property type="entry name" value="Transposase IS200-like"/>
    <property type="match status" value="1"/>
</dbReference>
<dbReference type="EMBL" id="BAABCV010000006">
    <property type="protein sequence ID" value="GAA4096754.1"/>
    <property type="molecule type" value="Genomic_DNA"/>
</dbReference>
<keyword evidence="2" id="KW-1185">Reference proteome</keyword>
<dbReference type="Proteomes" id="UP001500841">
    <property type="component" value="Unassembled WGS sequence"/>
</dbReference>
<evidence type="ECO:0008006" key="3">
    <source>
        <dbReference type="Google" id="ProtNLM"/>
    </source>
</evidence>
<evidence type="ECO:0000313" key="2">
    <source>
        <dbReference type="Proteomes" id="UP001500841"/>
    </source>
</evidence>
<dbReference type="InterPro" id="IPR036515">
    <property type="entry name" value="Transposase_17_sf"/>
</dbReference>
<evidence type="ECO:0000313" key="1">
    <source>
        <dbReference type="EMBL" id="GAA4096754.1"/>
    </source>
</evidence>
<gene>
    <name evidence="1" type="ORF">GCM10022392_20110</name>
</gene>